<keyword evidence="1" id="KW-0472">Membrane</keyword>
<organism evidence="2 3">
    <name type="scientific">Stagnihabitans tardus</name>
    <dbReference type="NCBI Taxonomy" id="2699202"/>
    <lineage>
        <taxon>Bacteria</taxon>
        <taxon>Pseudomonadati</taxon>
        <taxon>Pseudomonadota</taxon>
        <taxon>Alphaproteobacteria</taxon>
        <taxon>Rhodobacterales</taxon>
        <taxon>Paracoccaceae</taxon>
        <taxon>Stagnihabitans</taxon>
    </lineage>
</organism>
<evidence type="ECO:0000313" key="2">
    <source>
        <dbReference type="EMBL" id="NBZ89901.1"/>
    </source>
</evidence>
<keyword evidence="1" id="KW-0812">Transmembrane</keyword>
<dbReference type="Pfam" id="PF05545">
    <property type="entry name" value="FixQ"/>
    <property type="match status" value="1"/>
</dbReference>
<keyword evidence="3" id="KW-1185">Reference proteome</keyword>
<dbReference type="RefSeq" id="WP_168776689.1">
    <property type="nucleotide sequence ID" value="NZ_JAABNR010000038.1"/>
</dbReference>
<evidence type="ECO:0000313" key="3">
    <source>
        <dbReference type="Proteomes" id="UP001193501"/>
    </source>
</evidence>
<accession>A0AAE5BWD4</accession>
<evidence type="ECO:0000256" key="1">
    <source>
        <dbReference type="SAM" id="Phobius"/>
    </source>
</evidence>
<proteinExistence type="predicted"/>
<comment type="caution">
    <text evidence="2">The sequence shown here is derived from an EMBL/GenBank/DDBJ whole genome shotgun (WGS) entry which is preliminary data.</text>
</comment>
<dbReference type="InterPro" id="IPR008621">
    <property type="entry name" value="Cbb3-typ_cyt_oxidase_comp"/>
</dbReference>
<dbReference type="Proteomes" id="UP001193501">
    <property type="component" value="Unassembled WGS sequence"/>
</dbReference>
<dbReference type="CDD" id="cd01324">
    <property type="entry name" value="cbb3_Oxidase_CcoQ"/>
    <property type="match status" value="1"/>
</dbReference>
<dbReference type="AlphaFoldDB" id="A0AAE5BWD4"/>
<name>A0AAE5BWD4_9RHOB</name>
<feature type="transmembrane region" description="Helical" evidence="1">
    <location>
        <begin position="12"/>
        <end position="31"/>
    </location>
</feature>
<sequence length="53" mass="5835">MSHDTLVLLAKTFGPIWMLGFLLIVAIRAYAPSRKAAHDRAARSILPQEQSDG</sequence>
<gene>
    <name evidence="2" type="ORF">GV832_20140</name>
</gene>
<reference evidence="2" key="1">
    <citation type="submission" date="2020-01" db="EMBL/GenBank/DDBJ databases">
        <authorList>
            <person name="Chen W.-M."/>
        </authorList>
    </citation>
    <scope>NUCLEOTIDE SEQUENCE</scope>
    <source>
        <strain evidence="2">CYK-10</strain>
    </source>
</reference>
<keyword evidence="1" id="KW-1133">Transmembrane helix</keyword>
<protein>
    <submittedName>
        <fullName evidence="2">CcoQ/FixQ family Cbb3-type cytochrome c oxidase assembly chaperone</fullName>
    </submittedName>
</protein>
<dbReference type="EMBL" id="JAABNR010000038">
    <property type="protein sequence ID" value="NBZ89901.1"/>
    <property type="molecule type" value="Genomic_DNA"/>
</dbReference>